<organism evidence="2 3">
    <name type="scientific">Methanolobus profundi</name>
    <dbReference type="NCBI Taxonomy" id="487685"/>
    <lineage>
        <taxon>Archaea</taxon>
        <taxon>Methanobacteriati</taxon>
        <taxon>Methanobacteriota</taxon>
        <taxon>Stenosarchaea group</taxon>
        <taxon>Methanomicrobia</taxon>
        <taxon>Methanosarcinales</taxon>
        <taxon>Methanosarcinaceae</taxon>
        <taxon>Methanolobus</taxon>
    </lineage>
</organism>
<gene>
    <name evidence="2" type="ORF">SAMN04488696_2821</name>
</gene>
<keyword evidence="1" id="KW-0472">Membrane</keyword>
<proteinExistence type="predicted"/>
<accession>A0A1I4UPA3</accession>
<keyword evidence="3" id="KW-1185">Reference proteome</keyword>
<name>A0A1I4UPA3_9EURY</name>
<dbReference type="EMBL" id="FOUJ01000007">
    <property type="protein sequence ID" value="SFM90761.1"/>
    <property type="molecule type" value="Genomic_DNA"/>
</dbReference>
<sequence>MSDFLLALGFFLDVIGLVFQMLDNVFIFDAHSVLDLFLALEFVAVTMWGIFALIDDNSKHSEDS</sequence>
<evidence type="ECO:0000313" key="3">
    <source>
        <dbReference type="Proteomes" id="UP000198535"/>
    </source>
</evidence>
<dbReference type="RefSeq" id="WP_091938031.1">
    <property type="nucleotide sequence ID" value="NZ_FOUJ01000007.1"/>
</dbReference>
<dbReference type="AlphaFoldDB" id="A0A1I4UPA3"/>
<evidence type="ECO:0000256" key="1">
    <source>
        <dbReference type="SAM" id="Phobius"/>
    </source>
</evidence>
<feature type="transmembrane region" description="Helical" evidence="1">
    <location>
        <begin position="32"/>
        <end position="54"/>
    </location>
</feature>
<keyword evidence="1" id="KW-1133">Transmembrane helix</keyword>
<protein>
    <submittedName>
        <fullName evidence="2">Uncharacterized protein</fullName>
    </submittedName>
</protein>
<evidence type="ECO:0000313" key="2">
    <source>
        <dbReference type="EMBL" id="SFM90761.1"/>
    </source>
</evidence>
<keyword evidence="1" id="KW-0812">Transmembrane</keyword>
<dbReference type="STRING" id="487685.SAMN04488696_2821"/>
<dbReference type="Proteomes" id="UP000198535">
    <property type="component" value="Unassembled WGS sequence"/>
</dbReference>
<reference evidence="3" key="1">
    <citation type="submission" date="2016-10" db="EMBL/GenBank/DDBJ databases">
        <authorList>
            <person name="Varghese N."/>
            <person name="Submissions S."/>
        </authorList>
    </citation>
    <scope>NUCLEOTIDE SEQUENCE [LARGE SCALE GENOMIC DNA]</scope>
    <source>
        <strain evidence="3">Mob M</strain>
    </source>
</reference>